<dbReference type="SMART" id="SM00448">
    <property type="entry name" value="REC"/>
    <property type="match status" value="1"/>
</dbReference>
<dbReference type="Proteomes" id="UP000279236">
    <property type="component" value="Unassembled WGS sequence"/>
</dbReference>
<dbReference type="InterPro" id="IPR003018">
    <property type="entry name" value="GAF"/>
</dbReference>
<evidence type="ECO:0000259" key="6">
    <source>
        <dbReference type="PROSITE" id="PS50109"/>
    </source>
</evidence>
<accession>A0A427XKZ7</accession>
<dbReference type="InterPro" id="IPR011006">
    <property type="entry name" value="CheY-like_superfamily"/>
</dbReference>
<evidence type="ECO:0000256" key="1">
    <source>
        <dbReference type="ARBA" id="ARBA00022553"/>
    </source>
</evidence>
<feature type="domain" description="Histidine kinase" evidence="6">
    <location>
        <begin position="1642"/>
        <end position="1871"/>
    </location>
</feature>
<dbReference type="EMBL" id="RSCE01000010">
    <property type="protein sequence ID" value="RSH79473.1"/>
    <property type="molecule type" value="Genomic_DNA"/>
</dbReference>
<dbReference type="InterPro" id="IPR003594">
    <property type="entry name" value="HATPase_dom"/>
</dbReference>
<keyword evidence="2" id="KW-0808">Transferase</keyword>
<dbReference type="PANTHER" id="PTHR45339:SF5">
    <property type="entry name" value="HISTIDINE KINASE"/>
    <property type="match status" value="1"/>
</dbReference>
<dbReference type="SMART" id="SM00065">
    <property type="entry name" value="GAF"/>
    <property type="match status" value="1"/>
</dbReference>
<dbReference type="SUPFAM" id="SSF52172">
    <property type="entry name" value="CheY-like"/>
    <property type="match status" value="1"/>
</dbReference>
<dbReference type="Pfam" id="PF02518">
    <property type="entry name" value="HATPase_c"/>
    <property type="match status" value="1"/>
</dbReference>
<keyword evidence="1 4" id="KW-0597">Phosphoprotein</keyword>
<sequence length="2202" mass="244395">MLPTDAQFQAHGLLEVEIDPTSPTASPMIIVHASALQSRRAPSADWVSGWARIEPTAEYPLLDDIIPNQFVRWHFCPHDDTISALYFRRQAQVKALDTVPYSLRTVASSPSSPSSPAIPEQKGFPRRFRPPARILAWWEDSLGFWFVIDGQPTPCIPFPTVWADTLGEDWPCACATDADDKPVRKPWAAAIDLLLQAVECLQALHDRRMSLNWCHPSCFMVLNDKVVVNRLWDATALPGLSLNSLLTPALASSALFARDPIHHSSSTLSENYVFRHLRYLAPEAAISQRVSPSNDIYGWGVFAYELVTGTTIDGGPDSPDLADIDLLADVHRHVTTTVTPPMEYLTQYAEENNVELDLPPQQLSEIIMLALAKDPEERYHCLDALAYDLSKLSQVCKAQGDLSKFTVGEVDRMSRFKLPRQVIERGPEIETLDTAFNAVASATTSSRVINVWGQSGNGKSRLVNEWINQVEVSNCLVGNVSLSEHVKKPLASFVDLFQSLLDRVLTDPREDSRTWLEDMRETLGTQWTLFASLLSNDCRRLINVDEVHHPVIESEKFLVTFRNWAKRFLQLFATKQRPLLIVVDDTQWMSADEIDIWRHMLDGSQPLDHVLVIYLTRTNSTEPPPVSWTLSRTSVGLHVRRLTEDGVAAFINSCFSGRVANSEEAIASFLYGETGGSPLFLKSLMNTLLKDYVVAFDYDALQWRFDLVALQSHLSDASFDAYLESVMRRLPTDVHDMLKVLGFLPANGFPLEALAGALGKGLGETDNLVQVAIASGAVSIRGTQVRFTHDRQRLAARSLVPEADVGTMHLRIFSYLCRDEFLDEYIFDAVEQGIIARDMGIAVTEDSRLVSLLIDATQCASLVANFTLAKNFATSVQSIIDASGGFETWIVDHRDLCFNHVRLLTDVANVFHEHDLAFKVLESMKPLCRTSTEKITISTTHIRQLISDNQHVTAIEHLFQTLDEFGFNPEAPTAVPLWAPKSPQDVEAFRREMIFDDPFTGDEDGVLIMSLISYAGPSIYVTNPERRQAVFQVGLSIAKHVKRVHESASYLITVHALTKIDDPPTQYALIKLGGDVCDRYPTSLFTNSSRIAIAAQAHLFSPLKDVVEPMTRAFDASLALADYQIAAYVVALDLTTRIFGPMPVEWGIVARRYDMIKPYATATHHVWFHLLVQHAENLSRASKVRPWDMEGPFFIPHDLDGIEGLHLHKAIYDMLRLRLQLLFDAPEAEIKATLAAGRSSLQFSLGLAIGTEFQFILAMAQLRVEEDTDLLDAVRKSISPYAEFSPDLRARLDVLSALEDLKGQGATFETLHMVDEMTTSLDEGGQYMLSGFVNFCFAKALEERSGSAKLAAGYIRAAFNSYRAGDADGLCLMLRARYPAHCSTIAITPRGPADFFSPDAIPQLRRISVATTAETASSSIPRSEVIADGTSSPSLEPTINSINDNLDTLTLMRSAIALAQHKDSLALLGELLKILCQFTRCDYAAIGLSDDDDRSIIRLKAAGPFNRIVSYDLDISDDAAQSICPTTVMLHVARTGIPIRKPVKMSRLRNDPFYNNRQPRTLLCLPIINQGVQTGVILLMSMTSASPTVQYESAPEIVSTLATFAYIIHLHHIFTSRLKTEVTQRTRELSSALQAKTQFLSQCSHELRSPLAAIMGLAAVLEASQGLTAVQREHLQTIMNSGQDLLALISNILDHSKLESNSVLLEHIPFNVRNVVEGALDMVAPVAQSKNVELTVLSMFKNDPPGLLGDPFRVKQVLLNLLSNAVKFTPPGEKGKRTARVTVKRTWEEVENQIMISITVEDNGVGIPASRLSKLFKSFSQVDESITRSYGGSGLGLVISRDLARLLGGDCVVESEFGKGSKFTFTFVATRDPDWAPTPLRKFTITQSVFIFVQADMVWGKVLEEDLKEFNCAPTRFTEDKLALKEGHPGGLNSGQHYAFILLDASMIDRDTLTRMRQLQPNAKFMFVSRATEISLEMDRLQIPRDSILARPLKFQALNELFLPTPVPRLNNRISSRKAIDPNLGKEKPLHVLVVDDSTVNISVCTRILELFGYTSVDSALDGMQATECAERKRYDLILLDLQMPVLDGFGALKRIQASPLAGEPCCVSLSANVDKATQTRCLEAGFFGVLCKPVDIPKLGQVLVDVYHYRMKRKADLANPFRQLPARATTLAPIALQPPPQPTARRRDTSPSKGMTSSQAT</sequence>
<dbReference type="GeneID" id="39586066"/>
<evidence type="ECO:0000256" key="3">
    <source>
        <dbReference type="ARBA" id="ARBA00022777"/>
    </source>
</evidence>
<dbReference type="InterPro" id="IPR036097">
    <property type="entry name" value="HisK_dim/P_sf"/>
</dbReference>
<evidence type="ECO:0000256" key="4">
    <source>
        <dbReference type="PROSITE-ProRule" id="PRU00169"/>
    </source>
</evidence>
<dbReference type="PROSITE" id="PS50109">
    <property type="entry name" value="HIS_KIN"/>
    <property type="match status" value="1"/>
</dbReference>
<dbReference type="InterPro" id="IPR003661">
    <property type="entry name" value="HisK_dim/P_dom"/>
</dbReference>
<dbReference type="SUPFAM" id="SSF47384">
    <property type="entry name" value="Homodimeric domain of signal transducing histidine kinase"/>
    <property type="match status" value="1"/>
</dbReference>
<dbReference type="PANTHER" id="PTHR45339">
    <property type="entry name" value="HYBRID SIGNAL TRANSDUCTION HISTIDINE KINASE J"/>
    <property type="match status" value="1"/>
</dbReference>
<proteinExistence type="predicted"/>
<dbReference type="STRING" id="105984.A0A427XKZ7"/>
<evidence type="ECO:0000256" key="2">
    <source>
        <dbReference type="ARBA" id="ARBA00022679"/>
    </source>
</evidence>
<dbReference type="Pfam" id="PF00072">
    <property type="entry name" value="Response_reg"/>
    <property type="match status" value="1"/>
</dbReference>
<dbReference type="CDD" id="cd17546">
    <property type="entry name" value="REC_hyHK_CKI1_RcsC-like"/>
    <property type="match status" value="1"/>
</dbReference>
<feature type="modified residue" description="4-aspartylphosphate" evidence="4">
    <location>
        <position position="2081"/>
    </location>
</feature>
<dbReference type="InterPro" id="IPR027417">
    <property type="entry name" value="P-loop_NTPase"/>
</dbReference>
<dbReference type="SMART" id="SM00387">
    <property type="entry name" value="HATPase_c"/>
    <property type="match status" value="1"/>
</dbReference>
<dbReference type="InterPro" id="IPR005467">
    <property type="entry name" value="His_kinase_dom"/>
</dbReference>
<dbReference type="InterPro" id="IPR041664">
    <property type="entry name" value="AAA_16"/>
</dbReference>
<dbReference type="RefSeq" id="XP_028474620.1">
    <property type="nucleotide sequence ID" value="XM_028617313.1"/>
</dbReference>
<dbReference type="InterPro" id="IPR001789">
    <property type="entry name" value="Sig_transdc_resp-reg_receiver"/>
</dbReference>
<dbReference type="SUPFAM" id="SSF55781">
    <property type="entry name" value="GAF domain-like"/>
    <property type="match status" value="1"/>
</dbReference>
<dbReference type="Pfam" id="PF01590">
    <property type="entry name" value="GAF"/>
    <property type="match status" value="1"/>
</dbReference>
<dbReference type="Gene3D" id="3.40.50.2300">
    <property type="match status" value="1"/>
</dbReference>
<dbReference type="CDD" id="cd00082">
    <property type="entry name" value="HisKA"/>
    <property type="match status" value="1"/>
</dbReference>
<keyword evidence="9" id="KW-1185">Reference proteome</keyword>
<organism evidence="8 9">
    <name type="scientific">Apiotrichum porosum</name>
    <dbReference type="NCBI Taxonomy" id="105984"/>
    <lineage>
        <taxon>Eukaryota</taxon>
        <taxon>Fungi</taxon>
        <taxon>Dikarya</taxon>
        <taxon>Basidiomycota</taxon>
        <taxon>Agaricomycotina</taxon>
        <taxon>Tremellomycetes</taxon>
        <taxon>Trichosporonales</taxon>
        <taxon>Trichosporonaceae</taxon>
        <taxon>Apiotrichum</taxon>
    </lineage>
</organism>
<feature type="region of interest" description="Disordered" evidence="5">
    <location>
        <begin position="2171"/>
        <end position="2202"/>
    </location>
</feature>
<feature type="domain" description="Response regulatory" evidence="7">
    <location>
        <begin position="2031"/>
        <end position="2148"/>
    </location>
</feature>
<evidence type="ECO:0000313" key="8">
    <source>
        <dbReference type="EMBL" id="RSH79473.1"/>
    </source>
</evidence>
<dbReference type="Gene3D" id="3.30.565.10">
    <property type="entry name" value="Histidine kinase-like ATPase, C-terminal domain"/>
    <property type="match status" value="1"/>
</dbReference>
<dbReference type="SUPFAM" id="SSF52540">
    <property type="entry name" value="P-loop containing nucleoside triphosphate hydrolases"/>
    <property type="match status" value="1"/>
</dbReference>
<dbReference type="SUPFAM" id="SSF56112">
    <property type="entry name" value="Protein kinase-like (PK-like)"/>
    <property type="match status" value="1"/>
</dbReference>
<dbReference type="GO" id="GO:0000155">
    <property type="term" value="F:phosphorelay sensor kinase activity"/>
    <property type="evidence" value="ECO:0007669"/>
    <property type="project" value="InterPro"/>
</dbReference>
<feature type="compositionally biased region" description="Polar residues" evidence="5">
    <location>
        <begin position="2192"/>
        <end position="2202"/>
    </location>
</feature>
<dbReference type="InterPro" id="IPR029016">
    <property type="entry name" value="GAF-like_dom_sf"/>
</dbReference>
<dbReference type="Gene3D" id="1.10.510.10">
    <property type="entry name" value="Transferase(Phosphotransferase) domain 1"/>
    <property type="match status" value="1"/>
</dbReference>
<dbReference type="Pfam" id="PF13191">
    <property type="entry name" value="AAA_16"/>
    <property type="match status" value="1"/>
</dbReference>
<dbReference type="InterPro" id="IPR004358">
    <property type="entry name" value="Sig_transdc_His_kin-like_C"/>
</dbReference>
<dbReference type="FunFam" id="3.30.565.10:FF:000010">
    <property type="entry name" value="Sensor histidine kinase RcsC"/>
    <property type="match status" value="1"/>
</dbReference>
<reference evidence="8 9" key="1">
    <citation type="submission" date="2018-11" db="EMBL/GenBank/DDBJ databases">
        <title>Genome sequence of Apiotrichum porosum DSM 27194.</title>
        <authorList>
            <person name="Aliyu H."/>
            <person name="Gorte O."/>
            <person name="Ochsenreither K."/>
        </authorList>
    </citation>
    <scope>NUCLEOTIDE SEQUENCE [LARGE SCALE GENOMIC DNA]</scope>
    <source>
        <strain evidence="8 9">DSM 27194</strain>
    </source>
</reference>
<dbReference type="InterPro" id="IPR011009">
    <property type="entry name" value="Kinase-like_dom_sf"/>
</dbReference>
<dbReference type="CDD" id="cd16922">
    <property type="entry name" value="HATPase_EvgS-ArcB-TorS-like"/>
    <property type="match status" value="1"/>
</dbReference>
<dbReference type="PROSITE" id="PS50110">
    <property type="entry name" value="RESPONSE_REGULATORY"/>
    <property type="match status" value="1"/>
</dbReference>
<dbReference type="Gene3D" id="3.30.450.40">
    <property type="match status" value="1"/>
</dbReference>
<name>A0A427XKZ7_9TREE</name>
<dbReference type="PRINTS" id="PR00344">
    <property type="entry name" value="BCTRLSENSOR"/>
</dbReference>
<dbReference type="Pfam" id="PF00512">
    <property type="entry name" value="HisKA"/>
    <property type="match status" value="1"/>
</dbReference>
<protein>
    <submittedName>
        <fullName evidence="8">Uncharacterized protein</fullName>
    </submittedName>
</protein>
<evidence type="ECO:0000313" key="9">
    <source>
        <dbReference type="Proteomes" id="UP000279236"/>
    </source>
</evidence>
<dbReference type="SMART" id="SM00388">
    <property type="entry name" value="HisKA"/>
    <property type="match status" value="1"/>
</dbReference>
<gene>
    <name evidence="8" type="ORF">EHS24_001523</name>
</gene>
<evidence type="ECO:0000256" key="5">
    <source>
        <dbReference type="SAM" id="MobiDB-lite"/>
    </source>
</evidence>
<dbReference type="Gene3D" id="3.40.50.300">
    <property type="entry name" value="P-loop containing nucleotide triphosphate hydrolases"/>
    <property type="match status" value="1"/>
</dbReference>
<dbReference type="OrthoDB" id="21225at2759"/>
<comment type="caution">
    <text evidence="8">The sequence shown here is derived from an EMBL/GenBank/DDBJ whole genome shotgun (WGS) entry which is preliminary data.</text>
</comment>
<evidence type="ECO:0000259" key="7">
    <source>
        <dbReference type="PROSITE" id="PS50110"/>
    </source>
</evidence>
<keyword evidence="3" id="KW-0418">Kinase</keyword>
<dbReference type="SUPFAM" id="SSF55874">
    <property type="entry name" value="ATPase domain of HSP90 chaperone/DNA topoisomerase II/histidine kinase"/>
    <property type="match status" value="1"/>
</dbReference>
<dbReference type="Gene3D" id="1.10.287.130">
    <property type="match status" value="1"/>
</dbReference>
<dbReference type="InterPro" id="IPR036890">
    <property type="entry name" value="HATPase_C_sf"/>
</dbReference>